<proteinExistence type="predicted"/>
<gene>
    <name evidence="2" type="ORF">EH198_06570</name>
</gene>
<dbReference type="AlphaFoldDB" id="A0A3N9PA52"/>
<accession>A0A3N9PA52</accession>
<feature type="compositionally biased region" description="Acidic residues" evidence="1">
    <location>
        <begin position="48"/>
        <end position="58"/>
    </location>
</feature>
<reference evidence="2 3" key="1">
    <citation type="submission" date="2018-11" db="EMBL/GenBank/DDBJ databases">
        <title>Genome sequence of strain 7197.</title>
        <authorList>
            <person name="Gao J."/>
            <person name="Sun J."/>
        </authorList>
    </citation>
    <scope>NUCLEOTIDE SEQUENCE [LARGE SCALE GENOMIC DNA]</scope>
    <source>
        <strain evidence="2 3">7197</strain>
    </source>
</reference>
<keyword evidence="3" id="KW-1185">Reference proteome</keyword>
<dbReference type="EMBL" id="RQPI01000002">
    <property type="protein sequence ID" value="RQW12709.1"/>
    <property type="molecule type" value="Genomic_DNA"/>
</dbReference>
<comment type="caution">
    <text evidence="2">The sequence shown here is derived from an EMBL/GenBank/DDBJ whole genome shotgun (WGS) entry which is preliminary data.</text>
</comment>
<evidence type="ECO:0000313" key="3">
    <source>
        <dbReference type="Proteomes" id="UP000282529"/>
    </source>
</evidence>
<evidence type="ECO:0000313" key="2">
    <source>
        <dbReference type="EMBL" id="RQW12709.1"/>
    </source>
</evidence>
<feature type="region of interest" description="Disordered" evidence="1">
    <location>
        <begin position="48"/>
        <end position="70"/>
    </location>
</feature>
<dbReference type="OrthoDB" id="2665608at2"/>
<evidence type="ECO:0000256" key="1">
    <source>
        <dbReference type="SAM" id="MobiDB-lite"/>
    </source>
</evidence>
<organism evidence="2 3">
    <name type="scientific">Paenibacillus rhizophilus</name>
    <dbReference type="NCBI Taxonomy" id="1850366"/>
    <lineage>
        <taxon>Bacteria</taxon>
        <taxon>Bacillati</taxon>
        <taxon>Bacillota</taxon>
        <taxon>Bacilli</taxon>
        <taxon>Bacillales</taxon>
        <taxon>Paenibacillaceae</taxon>
        <taxon>Paenibacillus</taxon>
    </lineage>
</organism>
<name>A0A3N9PA52_9BACL</name>
<sequence length="181" mass="20535">MDTTVCPWCHTEIVWDEELGPEEACPHCGNDLSAYRTVSIGREDLDEDLEDEEDDDEHEHEHGEEDLWGEDAQEGIVPVFNVLDSYRDTYDLERYDSAVAAVLDEQSEVPECPQCHEYMLLAGTVQAQDFKSAVPAAVGAPLLKAPFSLNMYMCPSCFQVQYSLTEEDREQWVRNIGGLRK</sequence>
<protein>
    <submittedName>
        <fullName evidence="2">Uncharacterized protein</fullName>
    </submittedName>
</protein>
<dbReference type="Proteomes" id="UP000282529">
    <property type="component" value="Unassembled WGS sequence"/>
</dbReference>
<dbReference type="RefSeq" id="WP_124694745.1">
    <property type="nucleotide sequence ID" value="NZ_JBHUFE010000008.1"/>
</dbReference>